<keyword evidence="2" id="KW-1185">Reference proteome</keyword>
<dbReference type="EMBL" id="CP039712">
    <property type="protein sequence ID" value="QCI86847.1"/>
    <property type="molecule type" value="Genomic_DNA"/>
</dbReference>
<evidence type="ECO:0000313" key="1">
    <source>
        <dbReference type="EMBL" id="QCI86847.1"/>
    </source>
</evidence>
<dbReference type="SUPFAM" id="SSF50814">
    <property type="entry name" value="Lipocalins"/>
    <property type="match status" value="1"/>
</dbReference>
<gene>
    <name evidence="1" type="ORF">FA707_07660</name>
</gene>
<protein>
    <submittedName>
        <fullName evidence="1">DUF1934 domain-containing protein</fullName>
    </submittedName>
</protein>
<dbReference type="AlphaFoldDB" id="A0A4D7CWW4"/>
<dbReference type="RefSeq" id="WP_136953669.1">
    <property type="nucleotide sequence ID" value="NZ_CP039712.1"/>
</dbReference>
<reference evidence="1 2" key="1">
    <citation type="submission" date="2019-04" db="EMBL/GenBank/DDBJ databases">
        <title>Vagococcus sp. nov., isolated from faeces of yaks (Bos grunniens).</title>
        <authorList>
            <person name="Ge Y."/>
        </authorList>
    </citation>
    <scope>NUCLEOTIDE SEQUENCE [LARGE SCALE GENOMIC DNA]</scope>
    <source>
        <strain evidence="1 2">MN-17</strain>
    </source>
</reference>
<dbReference type="InterPro" id="IPR015231">
    <property type="entry name" value="DUF1934"/>
</dbReference>
<dbReference type="InterPro" id="IPR012674">
    <property type="entry name" value="Calycin"/>
</dbReference>
<name>A0A4D7CWW4_9ENTE</name>
<organism evidence="1 2">
    <name type="scientific">Vagococcus zengguangii</name>
    <dbReference type="NCBI Taxonomy" id="2571750"/>
    <lineage>
        <taxon>Bacteria</taxon>
        <taxon>Bacillati</taxon>
        <taxon>Bacillota</taxon>
        <taxon>Bacilli</taxon>
        <taxon>Lactobacillales</taxon>
        <taxon>Enterococcaceae</taxon>
        <taxon>Vagococcus</taxon>
    </lineage>
</organism>
<proteinExistence type="predicted"/>
<accession>A0A4D7CWW4</accession>
<dbReference type="OrthoDB" id="2151645at2"/>
<dbReference type="Proteomes" id="UP000298615">
    <property type="component" value="Chromosome"/>
</dbReference>
<sequence length="148" mass="17312">MTERNGLPISIQLRTEIYQNEQMDEHFFDVLGQFVQVGDNLYIRYQEPINSEEPTAEPINVTIKIEPDGTVHLIRADYQRMRLRFAYQQEFEANYHTPYGIIPIRTVTNNLRVTLKDKPVSGNVEIDYELHAGQDKLGVYHLRLQFTA</sequence>
<dbReference type="KEGG" id="vao:FA707_07660"/>
<dbReference type="Gene3D" id="2.40.128.20">
    <property type="match status" value="1"/>
</dbReference>
<dbReference type="Pfam" id="PF09148">
    <property type="entry name" value="DUF1934"/>
    <property type="match status" value="1"/>
</dbReference>
<evidence type="ECO:0000313" key="2">
    <source>
        <dbReference type="Proteomes" id="UP000298615"/>
    </source>
</evidence>